<keyword evidence="7" id="KW-0472">Membrane</keyword>
<keyword evidence="3" id="KW-0597">Phosphoprotein</keyword>
<dbReference type="InterPro" id="IPR036890">
    <property type="entry name" value="HATPase_C_sf"/>
</dbReference>
<dbReference type="Gene3D" id="3.30.565.10">
    <property type="entry name" value="Histidine kinase-like ATPase, C-terminal domain"/>
    <property type="match status" value="1"/>
</dbReference>
<evidence type="ECO:0000256" key="6">
    <source>
        <dbReference type="SAM" id="MobiDB-lite"/>
    </source>
</evidence>
<dbReference type="PROSITE" id="PS50109">
    <property type="entry name" value="HIS_KIN"/>
    <property type="match status" value="1"/>
</dbReference>
<gene>
    <name evidence="9" type="ORF">ACFSJC_16300</name>
</gene>
<feature type="domain" description="Histidine kinase" evidence="8">
    <location>
        <begin position="241"/>
        <end position="437"/>
    </location>
</feature>
<evidence type="ECO:0000313" key="9">
    <source>
        <dbReference type="EMBL" id="MFD2113411.1"/>
    </source>
</evidence>
<comment type="caution">
    <text evidence="9">The sequence shown here is derived from an EMBL/GenBank/DDBJ whole genome shotgun (WGS) entry which is preliminary data.</text>
</comment>
<dbReference type="CDD" id="cd00082">
    <property type="entry name" value="HisKA"/>
    <property type="match status" value="1"/>
</dbReference>
<dbReference type="InterPro" id="IPR036097">
    <property type="entry name" value="HisK_dim/P_sf"/>
</dbReference>
<dbReference type="SMART" id="SM00388">
    <property type="entry name" value="HisKA"/>
    <property type="match status" value="1"/>
</dbReference>
<dbReference type="InterPro" id="IPR003661">
    <property type="entry name" value="HisK_dim/P_dom"/>
</dbReference>
<keyword evidence="7" id="KW-1133">Transmembrane helix</keyword>
<dbReference type="Proteomes" id="UP001597337">
    <property type="component" value="Unassembled WGS sequence"/>
</dbReference>
<keyword evidence="5 9" id="KW-0418">Kinase</keyword>
<dbReference type="PANTHER" id="PTHR45436">
    <property type="entry name" value="SENSOR HISTIDINE KINASE YKOH"/>
    <property type="match status" value="1"/>
</dbReference>
<keyword evidence="7" id="KW-0812">Transmembrane</keyword>
<dbReference type="SUPFAM" id="SSF55874">
    <property type="entry name" value="ATPase domain of HSP90 chaperone/DNA topoisomerase II/histidine kinase"/>
    <property type="match status" value="1"/>
</dbReference>
<dbReference type="EC" id="2.7.13.3" evidence="2"/>
<evidence type="ECO:0000256" key="1">
    <source>
        <dbReference type="ARBA" id="ARBA00000085"/>
    </source>
</evidence>
<keyword evidence="4" id="KW-0808">Transferase</keyword>
<dbReference type="RefSeq" id="WP_386028238.1">
    <property type="nucleotide sequence ID" value="NZ_JBHUHX010000051.1"/>
</dbReference>
<dbReference type="Gene3D" id="1.10.287.130">
    <property type="match status" value="1"/>
</dbReference>
<dbReference type="PANTHER" id="PTHR45436:SF5">
    <property type="entry name" value="SENSOR HISTIDINE KINASE TRCS"/>
    <property type="match status" value="1"/>
</dbReference>
<evidence type="ECO:0000256" key="2">
    <source>
        <dbReference type="ARBA" id="ARBA00012438"/>
    </source>
</evidence>
<sequence>MSRQAVAIRARRQLSLKWFLIFSFLALGCVLVVGYSWLSVQFFIRGMDNIVASNMDRTVDRYLDRIHSGQDGAPSLFSGYAITRQWERMPPEIRAAFPRPPEDLYTLYKQRASHWFEHPDVIHFAMRLERQGQTLFVAKTATTANAPKIIGRNATRSMQTLLTISGLIAATLALIIWLLLRRIARPVAALGRWTGSLDPQRLREPPPDFSYPELNALAELIRTSLSSVQDSLEREHRFLRHASHELRTPIAVMRSNLELLSRLQETSAAPIDARQTQVVERMNRASLSMQHLTETLLWLSRDDREAPATHPIEIDTLIRELVEEMRYLLNEKRVSVSLVTHPCRLRLPEVPARIVLGNLIRNAFQHTWDGEIRIRQIQERIEILNSSPEPRDEAPQSLGFGLGLQLTAQLTERLGWGYANEAQPGGHRVFLKLRDEKEDVHPVDSGQHSRSNEAAP</sequence>
<protein>
    <recommendedName>
        <fullName evidence="2">histidine kinase</fullName>
        <ecNumber evidence="2">2.7.13.3</ecNumber>
    </recommendedName>
</protein>
<evidence type="ECO:0000256" key="5">
    <source>
        <dbReference type="ARBA" id="ARBA00022777"/>
    </source>
</evidence>
<keyword evidence="10" id="KW-1185">Reference proteome</keyword>
<evidence type="ECO:0000259" key="8">
    <source>
        <dbReference type="PROSITE" id="PS50109"/>
    </source>
</evidence>
<organism evidence="9 10">
    <name type="scientific">Thiorhodococcus fuscus</name>
    <dbReference type="NCBI Taxonomy" id="527200"/>
    <lineage>
        <taxon>Bacteria</taxon>
        <taxon>Pseudomonadati</taxon>
        <taxon>Pseudomonadota</taxon>
        <taxon>Gammaproteobacteria</taxon>
        <taxon>Chromatiales</taxon>
        <taxon>Chromatiaceae</taxon>
        <taxon>Thiorhodococcus</taxon>
    </lineage>
</organism>
<feature type="transmembrane region" description="Helical" evidence="7">
    <location>
        <begin position="18"/>
        <end position="38"/>
    </location>
</feature>
<feature type="region of interest" description="Disordered" evidence="6">
    <location>
        <begin position="434"/>
        <end position="456"/>
    </location>
</feature>
<dbReference type="Pfam" id="PF00512">
    <property type="entry name" value="HisKA"/>
    <property type="match status" value="1"/>
</dbReference>
<proteinExistence type="predicted"/>
<dbReference type="SUPFAM" id="SSF47384">
    <property type="entry name" value="Homodimeric domain of signal transducing histidine kinase"/>
    <property type="match status" value="1"/>
</dbReference>
<evidence type="ECO:0000313" key="10">
    <source>
        <dbReference type="Proteomes" id="UP001597337"/>
    </source>
</evidence>
<accession>A0ABW4YCT1</accession>
<reference evidence="10" key="1">
    <citation type="journal article" date="2019" name="Int. J. Syst. Evol. Microbiol.">
        <title>The Global Catalogue of Microorganisms (GCM) 10K type strain sequencing project: providing services to taxonomists for standard genome sequencing and annotation.</title>
        <authorList>
            <consortium name="The Broad Institute Genomics Platform"/>
            <consortium name="The Broad Institute Genome Sequencing Center for Infectious Disease"/>
            <person name="Wu L."/>
            <person name="Ma J."/>
        </authorList>
    </citation>
    <scope>NUCLEOTIDE SEQUENCE [LARGE SCALE GENOMIC DNA]</scope>
    <source>
        <strain evidence="10">KACC 12597</strain>
    </source>
</reference>
<dbReference type="EMBL" id="JBHUHX010000051">
    <property type="protein sequence ID" value="MFD2113411.1"/>
    <property type="molecule type" value="Genomic_DNA"/>
</dbReference>
<comment type="catalytic activity">
    <reaction evidence="1">
        <text>ATP + protein L-histidine = ADP + protein N-phospho-L-histidine.</text>
        <dbReference type="EC" id="2.7.13.3"/>
    </reaction>
</comment>
<name>A0ABW4YCT1_9GAMM</name>
<evidence type="ECO:0000256" key="3">
    <source>
        <dbReference type="ARBA" id="ARBA00022553"/>
    </source>
</evidence>
<feature type="transmembrane region" description="Helical" evidence="7">
    <location>
        <begin position="161"/>
        <end position="180"/>
    </location>
</feature>
<dbReference type="GO" id="GO:0016301">
    <property type="term" value="F:kinase activity"/>
    <property type="evidence" value="ECO:0007669"/>
    <property type="project" value="UniProtKB-KW"/>
</dbReference>
<dbReference type="InterPro" id="IPR050428">
    <property type="entry name" value="TCS_sensor_his_kinase"/>
</dbReference>
<evidence type="ECO:0000256" key="4">
    <source>
        <dbReference type="ARBA" id="ARBA00022679"/>
    </source>
</evidence>
<evidence type="ECO:0000256" key="7">
    <source>
        <dbReference type="SAM" id="Phobius"/>
    </source>
</evidence>
<dbReference type="InterPro" id="IPR005467">
    <property type="entry name" value="His_kinase_dom"/>
</dbReference>
<dbReference type="PROSITE" id="PS51257">
    <property type="entry name" value="PROKAR_LIPOPROTEIN"/>
    <property type="match status" value="1"/>
</dbReference>